<feature type="domain" description="C2" evidence="3">
    <location>
        <begin position="74"/>
        <end position="208"/>
    </location>
</feature>
<feature type="compositionally biased region" description="Basic residues" evidence="2">
    <location>
        <begin position="715"/>
        <end position="726"/>
    </location>
</feature>
<dbReference type="Gene3D" id="1.10.506.10">
    <property type="entry name" value="GTPase Activation - p120gap, domain 1"/>
    <property type="match status" value="1"/>
</dbReference>
<evidence type="ECO:0000259" key="3">
    <source>
        <dbReference type="PROSITE" id="PS50004"/>
    </source>
</evidence>
<evidence type="ECO:0000313" key="6">
    <source>
        <dbReference type="Proteomes" id="UP000518752"/>
    </source>
</evidence>
<dbReference type="CDD" id="cd05137">
    <property type="entry name" value="RasGAP_CLA2_BUD2"/>
    <property type="match status" value="1"/>
</dbReference>
<dbReference type="GO" id="GO:0005096">
    <property type="term" value="F:GTPase activator activity"/>
    <property type="evidence" value="ECO:0007669"/>
    <property type="project" value="UniProtKB-KW"/>
</dbReference>
<dbReference type="SUPFAM" id="SSF48350">
    <property type="entry name" value="GTPase activation domain, GAP"/>
    <property type="match status" value="1"/>
</dbReference>
<dbReference type="InterPro" id="IPR001936">
    <property type="entry name" value="RasGAP_dom"/>
</dbReference>
<gene>
    <name evidence="5" type="ORF">D9757_002936</name>
</gene>
<dbReference type="PROSITE" id="PS50018">
    <property type="entry name" value="RAS_GTPASE_ACTIV_2"/>
    <property type="match status" value="1"/>
</dbReference>
<dbReference type="SMART" id="SM00323">
    <property type="entry name" value="RasGAP"/>
    <property type="match status" value="1"/>
</dbReference>
<dbReference type="PANTHER" id="PTHR10194:SF60">
    <property type="entry name" value="RAS GTPASE-ACTIVATING PROTEIN RASKOL"/>
    <property type="match status" value="1"/>
</dbReference>
<dbReference type="Pfam" id="PF00616">
    <property type="entry name" value="RasGAP"/>
    <property type="match status" value="1"/>
</dbReference>
<dbReference type="SMART" id="SM00239">
    <property type="entry name" value="C2"/>
    <property type="match status" value="1"/>
</dbReference>
<dbReference type="SUPFAM" id="SSF49562">
    <property type="entry name" value="C2 domain (Calcium/lipid-binding domain, CaLB)"/>
    <property type="match status" value="1"/>
</dbReference>
<dbReference type="PANTHER" id="PTHR10194">
    <property type="entry name" value="RAS GTPASE-ACTIVATING PROTEINS"/>
    <property type="match status" value="1"/>
</dbReference>
<dbReference type="Gene3D" id="2.60.40.150">
    <property type="entry name" value="C2 domain"/>
    <property type="match status" value="1"/>
</dbReference>
<feature type="domain" description="Ras-GAP" evidence="4">
    <location>
        <begin position="266"/>
        <end position="469"/>
    </location>
</feature>
<sequence length="726" mass="82189">MYQTVYCHLLNQSDVRLADTSLFFRKNCLTIHCSSGKRWAPSPNIDEPIYLQFNSPSACSTWLALLRSYALPEIYGRWFFPADGGSYRMWRQVELNVMQGRNLGNSKPLEVSSLDDDANDSASEPDPVDLDVYCEIRLNEILCARTTVKKGIGSPEWHENFTLSDLPPFESLEILVWREKKLFKPSILGAVRIPLNNFRRGESVEGWFPLLQTGSIASDIQVGEIRMKIRIDEEIILPQNAYHELLKTFNSRNFLDWMTDFETKLKLKTIAPQLMAISIAKNTLIEQVEALAYREVDGSQSSHTTLFRGNTVLTKIMELCMNWYGKQFLEASIGPVIRRLIAEKVAIEVDPMRTPKGAKDAEKNLEVLIYWCQEFWKQIYTVREECPLEMRRLFCTIRELVEDRFASEGTEVQDKRDLRWQGVSAFCFLRFIVPGILHPHLFQLCPGMPSQPVQRSLTLVAKVIQSLANLNANVQKEDFMRGVKDFLADSLPAMIDYINAVSTPGKESKVGKISDRHERSNVVSALRIRAASMPVLYRESIPLIPHTLDVPRHLAIITSAVIRHSRAYLTEARTEDKELQEFCDRCFKVEASALQRVSQLAAQLSANQQRRHHSFPSSTSPTSPRTISPSPSSPNRSGRPSTAPDGEPAARRSVDEIPASGQSSPVTLQSRNKLHLKSTSTDSIPSHITKETSSTSVLISTSRIESSVDVDDPKRKKGLLRGIWRK</sequence>
<evidence type="ECO:0000259" key="4">
    <source>
        <dbReference type="PROSITE" id="PS50018"/>
    </source>
</evidence>
<dbReference type="OrthoDB" id="775356at2759"/>
<dbReference type="EMBL" id="JAACJN010000016">
    <property type="protein sequence ID" value="KAF5390273.1"/>
    <property type="molecule type" value="Genomic_DNA"/>
</dbReference>
<evidence type="ECO:0008006" key="7">
    <source>
        <dbReference type="Google" id="ProtNLM"/>
    </source>
</evidence>
<dbReference type="AlphaFoldDB" id="A0A8H5HVM3"/>
<protein>
    <recommendedName>
        <fullName evidence="7">Rho GTPase activation protein</fullName>
    </recommendedName>
</protein>
<feature type="region of interest" description="Disordered" evidence="2">
    <location>
        <begin position="603"/>
        <end position="726"/>
    </location>
</feature>
<reference evidence="5 6" key="1">
    <citation type="journal article" date="2020" name="ISME J.">
        <title>Uncovering the hidden diversity of litter-decomposition mechanisms in mushroom-forming fungi.</title>
        <authorList>
            <person name="Floudas D."/>
            <person name="Bentzer J."/>
            <person name="Ahren D."/>
            <person name="Johansson T."/>
            <person name="Persson P."/>
            <person name="Tunlid A."/>
        </authorList>
    </citation>
    <scope>NUCLEOTIDE SEQUENCE [LARGE SCALE GENOMIC DNA]</scope>
    <source>
        <strain evidence="5 6">CBS 406.79</strain>
    </source>
</reference>
<evidence type="ECO:0000256" key="1">
    <source>
        <dbReference type="ARBA" id="ARBA00022468"/>
    </source>
</evidence>
<name>A0A8H5HVM3_9AGAR</name>
<dbReference type="InterPro" id="IPR039360">
    <property type="entry name" value="Ras_GTPase"/>
</dbReference>
<dbReference type="InterPro" id="IPR000008">
    <property type="entry name" value="C2_dom"/>
</dbReference>
<dbReference type="InterPro" id="IPR035892">
    <property type="entry name" value="C2_domain_sf"/>
</dbReference>
<evidence type="ECO:0000313" key="5">
    <source>
        <dbReference type="EMBL" id="KAF5390273.1"/>
    </source>
</evidence>
<feature type="compositionally biased region" description="Low complexity" evidence="2">
    <location>
        <begin position="615"/>
        <end position="642"/>
    </location>
</feature>
<organism evidence="5 6">
    <name type="scientific">Collybiopsis confluens</name>
    <dbReference type="NCBI Taxonomy" id="2823264"/>
    <lineage>
        <taxon>Eukaryota</taxon>
        <taxon>Fungi</taxon>
        <taxon>Dikarya</taxon>
        <taxon>Basidiomycota</taxon>
        <taxon>Agaricomycotina</taxon>
        <taxon>Agaricomycetes</taxon>
        <taxon>Agaricomycetidae</taxon>
        <taxon>Agaricales</taxon>
        <taxon>Marasmiineae</taxon>
        <taxon>Omphalotaceae</taxon>
        <taxon>Collybiopsis</taxon>
    </lineage>
</organism>
<evidence type="ECO:0000256" key="2">
    <source>
        <dbReference type="SAM" id="MobiDB-lite"/>
    </source>
</evidence>
<dbReference type="InterPro" id="IPR008936">
    <property type="entry name" value="Rho_GTPase_activation_prot"/>
</dbReference>
<keyword evidence="1" id="KW-0343">GTPase activation</keyword>
<dbReference type="Proteomes" id="UP000518752">
    <property type="component" value="Unassembled WGS sequence"/>
</dbReference>
<feature type="compositionally biased region" description="Polar residues" evidence="2">
    <location>
        <begin position="660"/>
        <end position="705"/>
    </location>
</feature>
<proteinExistence type="predicted"/>
<dbReference type="Pfam" id="PF00168">
    <property type="entry name" value="C2"/>
    <property type="match status" value="1"/>
</dbReference>
<dbReference type="PROSITE" id="PS50004">
    <property type="entry name" value="C2"/>
    <property type="match status" value="1"/>
</dbReference>
<keyword evidence="6" id="KW-1185">Reference proteome</keyword>
<accession>A0A8H5HVM3</accession>
<comment type="caution">
    <text evidence="5">The sequence shown here is derived from an EMBL/GenBank/DDBJ whole genome shotgun (WGS) entry which is preliminary data.</text>
</comment>